<keyword evidence="2" id="KW-0106">Calcium</keyword>
<dbReference type="GO" id="GO:0046872">
    <property type="term" value="F:metal ion binding"/>
    <property type="evidence" value="ECO:0007669"/>
    <property type="project" value="UniProtKB-KW"/>
</dbReference>
<dbReference type="InterPro" id="IPR017850">
    <property type="entry name" value="Alkaline_phosphatase_core_sf"/>
</dbReference>
<dbReference type="OrthoDB" id="103349at2759"/>
<dbReference type="InterPro" id="IPR047115">
    <property type="entry name" value="ARSB"/>
</dbReference>
<keyword evidence="5" id="KW-1185">Reference proteome</keyword>
<evidence type="ECO:0000256" key="3">
    <source>
        <dbReference type="ARBA" id="ARBA00023180"/>
    </source>
</evidence>
<accession>A0A5N5T3X4</accession>
<organism evidence="4 5">
    <name type="scientific">Armadillidium nasatum</name>
    <dbReference type="NCBI Taxonomy" id="96803"/>
    <lineage>
        <taxon>Eukaryota</taxon>
        <taxon>Metazoa</taxon>
        <taxon>Ecdysozoa</taxon>
        <taxon>Arthropoda</taxon>
        <taxon>Crustacea</taxon>
        <taxon>Multicrustacea</taxon>
        <taxon>Malacostraca</taxon>
        <taxon>Eumalacostraca</taxon>
        <taxon>Peracarida</taxon>
        <taxon>Isopoda</taxon>
        <taxon>Oniscidea</taxon>
        <taxon>Crinocheta</taxon>
        <taxon>Armadillidiidae</taxon>
        <taxon>Armadillidium</taxon>
    </lineage>
</organism>
<dbReference type="SUPFAM" id="SSF53649">
    <property type="entry name" value="Alkaline phosphatase-like"/>
    <property type="match status" value="1"/>
</dbReference>
<evidence type="ECO:0000256" key="2">
    <source>
        <dbReference type="ARBA" id="ARBA00022837"/>
    </source>
</evidence>
<keyword evidence="3" id="KW-0325">Glycoprotein</keyword>
<feature type="non-terminal residue" evidence="4">
    <location>
        <position position="1"/>
    </location>
</feature>
<dbReference type="GO" id="GO:0008484">
    <property type="term" value="F:sulfuric ester hydrolase activity"/>
    <property type="evidence" value="ECO:0007669"/>
    <property type="project" value="InterPro"/>
</dbReference>
<dbReference type="Gene3D" id="3.40.720.10">
    <property type="entry name" value="Alkaline Phosphatase, subunit A"/>
    <property type="match status" value="1"/>
</dbReference>
<reference evidence="4 5" key="1">
    <citation type="journal article" date="2019" name="PLoS Biol.">
        <title>Sex chromosomes control vertical transmission of feminizing Wolbachia symbionts in an isopod.</title>
        <authorList>
            <person name="Becking T."/>
            <person name="Chebbi M.A."/>
            <person name="Giraud I."/>
            <person name="Moumen B."/>
            <person name="Laverre T."/>
            <person name="Caubet Y."/>
            <person name="Peccoud J."/>
            <person name="Gilbert C."/>
            <person name="Cordaux R."/>
        </authorList>
    </citation>
    <scope>NUCLEOTIDE SEQUENCE [LARGE SCALE GENOMIC DNA]</scope>
    <source>
        <strain evidence="4">ANa2</strain>
        <tissue evidence="4">Whole body excluding digestive tract and cuticle</tissue>
    </source>
</reference>
<evidence type="ECO:0000313" key="4">
    <source>
        <dbReference type="EMBL" id="KAB7500638.1"/>
    </source>
</evidence>
<dbReference type="EMBL" id="SEYY01013328">
    <property type="protein sequence ID" value="KAB7500638.1"/>
    <property type="molecule type" value="Genomic_DNA"/>
</dbReference>
<dbReference type="Proteomes" id="UP000326759">
    <property type="component" value="Unassembled WGS sequence"/>
</dbReference>
<dbReference type="AlphaFoldDB" id="A0A5N5T3X4"/>
<name>A0A5N5T3X4_9CRUS</name>
<dbReference type="PANTHER" id="PTHR10342">
    <property type="entry name" value="ARYLSULFATASE"/>
    <property type="match status" value="1"/>
</dbReference>
<evidence type="ECO:0000256" key="1">
    <source>
        <dbReference type="ARBA" id="ARBA00022723"/>
    </source>
</evidence>
<keyword evidence="1" id="KW-0479">Metal-binding</keyword>
<evidence type="ECO:0000313" key="5">
    <source>
        <dbReference type="Proteomes" id="UP000326759"/>
    </source>
</evidence>
<dbReference type="PANTHER" id="PTHR10342:SF273">
    <property type="entry name" value="RE14504P"/>
    <property type="match status" value="1"/>
</dbReference>
<gene>
    <name evidence="4" type="primary">Arsi</name>
    <name evidence="4" type="ORF">Anas_14593</name>
</gene>
<comment type="caution">
    <text evidence="4">The sequence shown here is derived from an EMBL/GenBank/DDBJ whole genome shotgun (WGS) entry which is preliminary data.</text>
</comment>
<dbReference type="Gene3D" id="3.30.1120.10">
    <property type="match status" value="1"/>
</dbReference>
<proteinExistence type="predicted"/>
<protein>
    <submittedName>
        <fullName evidence="4">Arylsulfatase I</fullName>
    </submittedName>
</protein>
<sequence length="217" mass="24224">VEPTSSSKMIAGGSSSPVVKDIRPVRKAAIAARKKFLICGDVSSLPPMDGMNVWESLQGESSSPRKEILVNIDPFINGGSIRVGEWKLLFTGRALKEFNPNVFDRIAELQYEAEVTCGEIPENATATCNDISHPCLFNISSDPCEFYDVSGLYPSVVETLMSKLKSYNSTAVLPSNKPFDPRANPIFWNNTWTNWFDYIDQNSLTNEILLSWMQIYN</sequence>